<dbReference type="GeneID" id="25779263"/>
<dbReference type="EMBL" id="ABDG02000017">
    <property type="protein sequence ID" value="EHK48874.1"/>
    <property type="molecule type" value="Genomic_DNA"/>
</dbReference>
<dbReference type="eggNOG" id="ENOG502SWIS">
    <property type="taxonomic scope" value="Eukaryota"/>
</dbReference>
<dbReference type="HOGENOM" id="CLU_604167_0_0_1"/>
<dbReference type="AlphaFoldDB" id="G9NIZ7"/>
<dbReference type="OrthoDB" id="4883757at2759"/>
<dbReference type="KEGG" id="tatv:25779263"/>
<keyword evidence="2" id="KW-1185">Reference proteome</keyword>
<dbReference type="Proteomes" id="UP000005426">
    <property type="component" value="Unassembled WGS sequence"/>
</dbReference>
<reference evidence="1 2" key="1">
    <citation type="journal article" date="2011" name="Genome Biol.">
        <title>Comparative genome sequence analysis underscores mycoparasitism as the ancestral life style of Trichoderma.</title>
        <authorList>
            <person name="Kubicek C.P."/>
            <person name="Herrera-Estrella A."/>
            <person name="Seidl-Seiboth V."/>
            <person name="Martinez D.A."/>
            <person name="Druzhinina I.S."/>
            <person name="Thon M."/>
            <person name="Zeilinger S."/>
            <person name="Casas-Flores S."/>
            <person name="Horwitz B.A."/>
            <person name="Mukherjee P.K."/>
            <person name="Mukherjee M."/>
            <person name="Kredics L."/>
            <person name="Alcaraz L.D."/>
            <person name="Aerts A."/>
            <person name="Antal Z."/>
            <person name="Atanasova L."/>
            <person name="Cervantes-Badillo M.G."/>
            <person name="Challacombe J."/>
            <person name="Chertkov O."/>
            <person name="McCluskey K."/>
            <person name="Coulpier F."/>
            <person name="Deshpande N."/>
            <person name="von Doehren H."/>
            <person name="Ebbole D.J."/>
            <person name="Esquivel-Naranjo E.U."/>
            <person name="Fekete E."/>
            <person name="Flipphi M."/>
            <person name="Glaser F."/>
            <person name="Gomez-Rodriguez E.Y."/>
            <person name="Gruber S."/>
            <person name="Han C."/>
            <person name="Henrissat B."/>
            <person name="Hermosa R."/>
            <person name="Hernandez-Onate M."/>
            <person name="Karaffa L."/>
            <person name="Kosti I."/>
            <person name="Le Crom S."/>
            <person name="Lindquist E."/>
            <person name="Lucas S."/>
            <person name="Luebeck M."/>
            <person name="Luebeck P.S."/>
            <person name="Margeot A."/>
            <person name="Metz B."/>
            <person name="Misra M."/>
            <person name="Nevalainen H."/>
            <person name="Omann M."/>
            <person name="Packer N."/>
            <person name="Perrone G."/>
            <person name="Uresti-Rivera E.E."/>
            <person name="Salamov A."/>
            <person name="Schmoll M."/>
            <person name="Seiboth B."/>
            <person name="Shapiro H."/>
            <person name="Sukno S."/>
            <person name="Tamayo-Ramos J.A."/>
            <person name="Tisch D."/>
            <person name="Wiest A."/>
            <person name="Wilkinson H.H."/>
            <person name="Zhang M."/>
            <person name="Coutinho P.M."/>
            <person name="Kenerley C.M."/>
            <person name="Monte E."/>
            <person name="Baker S.E."/>
            <person name="Grigoriev I.V."/>
        </authorList>
    </citation>
    <scope>NUCLEOTIDE SEQUENCE [LARGE SCALE GENOMIC DNA]</scope>
    <source>
        <strain evidence="2">ATCC 20476 / IMI 206040</strain>
    </source>
</reference>
<organism evidence="1 2">
    <name type="scientific">Hypocrea atroviridis (strain ATCC 20476 / IMI 206040)</name>
    <name type="common">Trichoderma atroviride</name>
    <dbReference type="NCBI Taxonomy" id="452589"/>
    <lineage>
        <taxon>Eukaryota</taxon>
        <taxon>Fungi</taxon>
        <taxon>Dikarya</taxon>
        <taxon>Ascomycota</taxon>
        <taxon>Pezizomycotina</taxon>
        <taxon>Sordariomycetes</taxon>
        <taxon>Hypocreomycetidae</taxon>
        <taxon>Hypocreales</taxon>
        <taxon>Hypocreaceae</taxon>
        <taxon>Trichoderma</taxon>
    </lineage>
</organism>
<accession>G9NIZ7</accession>
<gene>
    <name evidence="1" type="ORF">TRIATDRAFT_270914</name>
</gene>
<evidence type="ECO:0000313" key="2">
    <source>
        <dbReference type="Proteomes" id="UP000005426"/>
    </source>
</evidence>
<proteinExistence type="predicted"/>
<dbReference type="STRING" id="452589.G9NIZ7"/>
<sequence length="461" mass="52303">MTTESTLDIMKKLSISDALSMRNRYPQNSLLRACYDERINPVSYLQDTFDYVITLMAAMLDTGCIIFGARALPFFVPDSVPSNAPWKFGVSGYKESVADMVNALEICGVDWNTIAKNIASDLSHHGKATISRRMLENLATWVTSLGSKTASLILGKRLYNIVDAYDQMKEEASRDIKGFELRLDKNNRIRFIPTADVWARENEEIAYNDAHGRSCSILHGRIKTKRGYEKVQLIIGSHINGIKSCMAFVKDFYASHVQCFIGGWCASHLYYKQTSLKQAKIWRDASATKDPKIVRAVEKYKKKGFEFSEAGRSGIKIRSLNDEDALLIEYGKMYRQFIAQYRYPMLSDMLNERRENISGISWTEFDGRIVSFQSALGSYFRTKKVTFAGSELPMSSRRRLGNMIAAGVKAPGKLRSAEYCSSVKERERMNELMKGWAMHVVATSGTTRCYLQDATLWAWTL</sequence>
<comment type="caution">
    <text evidence="1">The sequence shown here is derived from an EMBL/GenBank/DDBJ whole genome shotgun (WGS) entry which is preliminary data.</text>
</comment>
<name>G9NIZ7_HYPAI</name>
<evidence type="ECO:0000313" key="1">
    <source>
        <dbReference type="EMBL" id="EHK48874.1"/>
    </source>
</evidence>
<dbReference type="OMA" id="CYDERIN"/>
<protein>
    <submittedName>
        <fullName evidence="1">Uncharacterized protein</fullName>
    </submittedName>
</protein>